<dbReference type="AlphaFoldDB" id="A0A645HJ01"/>
<organism evidence="1">
    <name type="scientific">bioreactor metagenome</name>
    <dbReference type="NCBI Taxonomy" id="1076179"/>
    <lineage>
        <taxon>unclassified sequences</taxon>
        <taxon>metagenomes</taxon>
        <taxon>ecological metagenomes</taxon>
    </lineage>
</organism>
<accession>A0A645HJ01</accession>
<sequence length="46" mass="5344">MVFAAMDGNLEAFDDGVLENAVLYQPRPDVAQKYRALYSRYQEFLQ</sequence>
<reference evidence="1" key="1">
    <citation type="submission" date="2019-08" db="EMBL/GenBank/DDBJ databases">
        <authorList>
            <person name="Kucharzyk K."/>
            <person name="Murdoch R.W."/>
            <person name="Higgins S."/>
            <person name="Loffler F."/>
        </authorList>
    </citation>
    <scope>NUCLEOTIDE SEQUENCE</scope>
</reference>
<proteinExistence type="predicted"/>
<gene>
    <name evidence="1" type="ORF">SDC9_186245</name>
</gene>
<dbReference type="EMBL" id="VSSQ01094120">
    <property type="protein sequence ID" value="MPN38720.1"/>
    <property type="molecule type" value="Genomic_DNA"/>
</dbReference>
<comment type="caution">
    <text evidence="1">The sequence shown here is derived from an EMBL/GenBank/DDBJ whole genome shotgun (WGS) entry which is preliminary data.</text>
</comment>
<protein>
    <submittedName>
        <fullName evidence="1">Uncharacterized protein</fullName>
    </submittedName>
</protein>
<name>A0A645HJ01_9ZZZZ</name>
<evidence type="ECO:0000313" key="1">
    <source>
        <dbReference type="EMBL" id="MPN38720.1"/>
    </source>
</evidence>